<dbReference type="Proteomes" id="UP001164506">
    <property type="component" value="Chromosome"/>
</dbReference>
<dbReference type="SUPFAM" id="SSF53474">
    <property type="entry name" value="alpha/beta-Hydrolases"/>
    <property type="match status" value="1"/>
</dbReference>
<dbReference type="RefSeq" id="WP_229884979.1">
    <property type="nucleotide sequence ID" value="NZ_BMUH01000004.1"/>
</dbReference>
<dbReference type="InterPro" id="IPR029058">
    <property type="entry name" value="AB_hydrolase_fold"/>
</dbReference>
<reference evidence="1" key="1">
    <citation type="submission" date="2021-09" db="EMBL/GenBank/DDBJ databases">
        <title>Complete genome sequence and metabolic characterization of Streptomyces tanashiensis DSM 731 the producer of antibacterial Kalafungin and diverse secondary metabolites.</title>
        <authorList>
            <person name="Abbasi M.N."/>
            <person name="Anwar M.N."/>
            <person name="Alam K."/>
            <person name="Shoaib M."/>
            <person name="Lin Z."/>
            <person name="Hayat M."/>
            <person name="Ali M.I."/>
            <person name="Malik H.M.T."/>
            <person name="Ahmed I."/>
            <person name="Li A."/>
            <person name="Hailong Wang H."/>
            <person name="Zhang Y."/>
        </authorList>
    </citation>
    <scope>NUCLEOTIDE SEQUENCE</scope>
    <source>
        <strain evidence="1">Kala</strain>
    </source>
</reference>
<organism evidence="1 2">
    <name type="scientific">Streptomyces tanashiensis</name>
    <dbReference type="NCBI Taxonomy" id="67367"/>
    <lineage>
        <taxon>Bacteria</taxon>
        <taxon>Bacillati</taxon>
        <taxon>Actinomycetota</taxon>
        <taxon>Actinomycetes</taxon>
        <taxon>Kitasatosporales</taxon>
        <taxon>Streptomycetaceae</taxon>
        <taxon>Streptomyces</taxon>
    </lineage>
</organism>
<dbReference type="GeneID" id="95597895"/>
<keyword evidence="2" id="KW-1185">Reference proteome</keyword>
<dbReference type="EMBL" id="CP084204">
    <property type="protein sequence ID" value="UZX19333.1"/>
    <property type="molecule type" value="Genomic_DNA"/>
</dbReference>
<protein>
    <submittedName>
        <fullName evidence="1">Uncharacterized protein</fullName>
    </submittedName>
</protein>
<sequence>MGPTRLRSLRPHRPVLLAETLDDLDTVRAHTGHPTIALRGHSYAAHLALPAPRAAASACAQLTVPVPVVDGTHDIRPRRAVDSLVFALPNVQRVPSTPVTSHGSNSP</sequence>
<gene>
    <name evidence="1" type="ORF">LDH80_00585</name>
</gene>
<evidence type="ECO:0000313" key="1">
    <source>
        <dbReference type="EMBL" id="UZX19333.1"/>
    </source>
</evidence>
<accession>A0ABY6QNG8</accession>
<proteinExistence type="predicted"/>
<name>A0ABY6QNG8_9ACTN</name>
<evidence type="ECO:0000313" key="2">
    <source>
        <dbReference type="Proteomes" id="UP001164506"/>
    </source>
</evidence>